<dbReference type="OrthoDB" id="822355at2"/>
<dbReference type="PANTHER" id="PTHR43976">
    <property type="entry name" value="SHORT CHAIN DEHYDROGENASE"/>
    <property type="match status" value="1"/>
</dbReference>
<keyword evidence="2" id="KW-0560">Oxidoreductase</keyword>
<dbReference type="Gene3D" id="3.40.50.720">
    <property type="entry name" value="NAD(P)-binding Rossmann-like Domain"/>
    <property type="match status" value="1"/>
</dbReference>
<reference evidence="4 5" key="1">
    <citation type="submission" date="2019-04" db="EMBL/GenBank/DDBJ databases">
        <title>Psychroflexus halotolerans sp. nov., isolated from a marine solar saltern.</title>
        <authorList>
            <person name="Feng X."/>
        </authorList>
    </citation>
    <scope>NUCLEOTIDE SEQUENCE [LARGE SCALE GENOMIC DNA]</scope>
    <source>
        <strain evidence="4 5">WDS2C27</strain>
    </source>
</reference>
<dbReference type="PRINTS" id="PR00081">
    <property type="entry name" value="GDHRDH"/>
</dbReference>
<dbReference type="PRINTS" id="PR00080">
    <property type="entry name" value="SDRFAMILY"/>
</dbReference>
<comment type="similarity">
    <text evidence="1 3">Belongs to the short-chain dehydrogenases/reductases (SDR) family.</text>
</comment>
<protein>
    <submittedName>
        <fullName evidence="4">SDR family oxidoreductase</fullName>
    </submittedName>
</protein>
<dbReference type="CDD" id="cd05374">
    <property type="entry name" value="17beta-HSD-like_SDR_c"/>
    <property type="match status" value="1"/>
</dbReference>
<dbReference type="InterPro" id="IPR036291">
    <property type="entry name" value="NAD(P)-bd_dom_sf"/>
</dbReference>
<dbReference type="InterPro" id="IPR051911">
    <property type="entry name" value="SDR_oxidoreductase"/>
</dbReference>
<sequence length="267" mass="29776">MPKVVLVTGASSGLGQAIAEYLVKQNYTVYGTSRHPKSDEVNGVHFLSLDVTEPDSIKSCIDKIISKEKHLDILINNAGVGITGPMEEVPQNEAKAHFNTNFFGPLNLINTVLPFMRKDKQGLIINITSIAAHMGLPFRGMYSASKSALAKATEAYRMELKQFNIKMVNLAPGDFATNIASGRFHSPLQKDSPYYTNYKSSLELMDEDVDKGENPIKLAKKVHQIIQHSQPKVNYRSGAFLQCFSVTLKHILPQNLFEKILLKHYKL</sequence>
<dbReference type="Proteomes" id="UP000306552">
    <property type="component" value="Unassembled WGS sequence"/>
</dbReference>
<dbReference type="GO" id="GO:0016491">
    <property type="term" value="F:oxidoreductase activity"/>
    <property type="evidence" value="ECO:0007669"/>
    <property type="project" value="UniProtKB-KW"/>
</dbReference>
<dbReference type="PANTHER" id="PTHR43976:SF16">
    <property type="entry name" value="SHORT-CHAIN DEHYDROGENASE_REDUCTASE FAMILY PROTEIN"/>
    <property type="match status" value="1"/>
</dbReference>
<comment type="caution">
    <text evidence="4">The sequence shown here is derived from an EMBL/GenBank/DDBJ whole genome shotgun (WGS) entry which is preliminary data.</text>
</comment>
<dbReference type="AlphaFoldDB" id="A0A4V6AMS3"/>
<dbReference type="EMBL" id="SWMU01000001">
    <property type="protein sequence ID" value="TKS57605.1"/>
    <property type="molecule type" value="Genomic_DNA"/>
</dbReference>
<dbReference type="InterPro" id="IPR002347">
    <property type="entry name" value="SDR_fam"/>
</dbReference>
<accession>A0A4V6AMS3</accession>
<evidence type="ECO:0000313" key="5">
    <source>
        <dbReference type="Proteomes" id="UP000306552"/>
    </source>
</evidence>
<organism evidence="4 5">
    <name type="scientific">Mesohalobacter halotolerans</name>
    <dbReference type="NCBI Taxonomy" id="1883405"/>
    <lineage>
        <taxon>Bacteria</taxon>
        <taxon>Pseudomonadati</taxon>
        <taxon>Bacteroidota</taxon>
        <taxon>Flavobacteriia</taxon>
        <taxon>Flavobacteriales</taxon>
        <taxon>Flavobacteriaceae</taxon>
        <taxon>Mesohalobacter</taxon>
    </lineage>
</organism>
<name>A0A4V6AMS3_9FLAO</name>
<keyword evidence="5" id="KW-1185">Reference proteome</keyword>
<evidence type="ECO:0000256" key="2">
    <source>
        <dbReference type="ARBA" id="ARBA00023002"/>
    </source>
</evidence>
<dbReference type="SUPFAM" id="SSF51735">
    <property type="entry name" value="NAD(P)-binding Rossmann-fold domains"/>
    <property type="match status" value="1"/>
</dbReference>
<dbReference type="Pfam" id="PF00106">
    <property type="entry name" value="adh_short"/>
    <property type="match status" value="1"/>
</dbReference>
<proteinExistence type="inferred from homology"/>
<evidence type="ECO:0000313" key="4">
    <source>
        <dbReference type="EMBL" id="TKS57605.1"/>
    </source>
</evidence>
<gene>
    <name evidence="4" type="ORF">FCN74_04085</name>
</gene>
<evidence type="ECO:0000256" key="1">
    <source>
        <dbReference type="ARBA" id="ARBA00006484"/>
    </source>
</evidence>
<evidence type="ECO:0000256" key="3">
    <source>
        <dbReference type="RuleBase" id="RU000363"/>
    </source>
</evidence>
<dbReference type="RefSeq" id="WP_138931305.1">
    <property type="nucleotide sequence ID" value="NZ_SWMU01000001.1"/>
</dbReference>